<organism evidence="4 5">
    <name type="scientific">Sulfoacidibacillus ferrooxidans</name>
    <dbReference type="NCBI Taxonomy" id="2005001"/>
    <lineage>
        <taxon>Bacteria</taxon>
        <taxon>Bacillati</taxon>
        <taxon>Bacillota</taxon>
        <taxon>Bacilli</taxon>
        <taxon>Bacillales</taxon>
        <taxon>Alicyclobacillaceae</taxon>
        <taxon>Sulfoacidibacillus</taxon>
    </lineage>
</organism>
<reference evidence="4" key="1">
    <citation type="submission" date="2022-03" db="EMBL/GenBank/DDBJ databases">
        <title>Draft Genome Sequence of Firmicute Strain S0AB, a Heterotrophic Iron/Sulfur-Oxidizing Extreme Acidophile.</title>
        <authorList>
            <person name="Vergara E."/>
            <person name="Pakostova E."/>
            <person name="Johnson D.B."/>
            <person name="Holmes D.S."/>
        </authorList>
    </citation>
    <scope>NUCLEOTIDE SEQUENCE</scope>
    <source>
        <strain evidence="4">S0AB</strain>
    </source>
</reference>
<dbReference type="PROSITE" id="PS51900">
    <property type="entry name" value="CB"/>
    <property type="match status" value="1"/>
</dbReference>
<gene>
    <name evidence="4" type="ORF">MM817_02512</name>
</gene>
<protein>
    <recommendedName>
        <fullName evidence="3">Core-binding (CB) domain-containing protein</fullName>
    </recommendedName>
</protein>
<name>A0A9X1VAQ6_9BACL</name>
<sequence length="89" mass="10206">MDEQRQQVLKRLAEDIQLRGLSPNTLESYTTHAKIFLEFCGHQSIDQLNTEDIRRFLLQLIHEKKVSSGTVNVYSAASQRGRSSQNPAY</sequence>
<dbReference type="InterPro" id="IPR010998">
    <property type="entry name" value="Integrase_recombinase_N"/>
</dbReference>
<evidence type="ECO:0000313" key="5">
    <source>
        <dbReference type="Proteomes" id="UP001139263"/>
    </source>
</evidence>
<evidence type="ECO:0000313" key="4">
    <source>
        <dbReference type="EMBL" id="MCI0184217.1"/>
    </source>
</evidence>
<proteinExistence type="predicted"/>
<comment type="caution">
    <text evidence="4">The sequence shown here is derived from an EMBL/GenBank/DDBJ whole genome shotgun (WGS) entry which is preliminary data.</text>
</comment>
<dbReference type="InterPro" id="IPR011010">
    <property type="entry name" value="DNA_brk_join_enz"/>
</dbReference>
<evidence type="ECO:0000259" key="3">
    <source>
        <dbReference type="PROSITE" id="PS51900"/>
    </source>
</evidence>
<dbReference type="SUPFAM" id="SSF56349">
    <property type="entry name" value="DNA breaking-rejoining enzymes"/>
    <property type="match status" value="1"/>
</dbReference>
<dbReference type="EMBL" id="JALBUF010000010">
    <property type="protein sequence ID" value="MCI0184217.1"/>
    <property type="molecule type" value="Genomic_DNA"/>
</dbReference>
<dbReference type="GO" id="GO:0003677">
    <property type="term" value="F:DNA binding"/>
    <property type="evidence" value="ECO:0007669"/>
    <property type="project" value="UniProtKB-UniRule"/>
</dbReference>
<dbReference type="GO" id="GO:0015074">
    <property type="term" value="P:DNA integration"/>
    <property type="evidence" value="ECO:0007669"/>
    <property type="project" value="InterPro"/>
</dbReference>
<dbReference type="Proteomes" id="UP001139263">
    <property type="component" value="Unassembled WGS sequence"/>
</dbReference>
<evidence type="ECO:0000256" key="1">
    <source>
        <dbReference type="ARBA" id="ARBA00023125"/>
    </source>
</evidence>
<dbReference type="InterPro" id="IPR004107">
    <property type="entry name" value="Integrase_SAM-like_N"/>
</dbReference>
<dbReference type="Pfam" id="PF13495">
    <property type="entry name" value="Phage_int_SAM_4"/>
    <property type="match status" value="1"/>
</dbReference>
<feature type="domain" description="Core-binding (CB)" evidence="3">
    <location>
        <begin position="1"/>
        <end position="89"/>
    </location>
</feature>
<evidence type="ECO:0000256" key="2">
    <source>
        <dbReference type="PROSITE-ProRule" id="PRU01248"/>
    </source>
</evidence>
<keyword evidence="5" id="KW-1185">Reference proteome</keyword>
<dbReference type="AlphaFoldDB" id="A0A9X1VAQ6"/>
<dbReference type="InterPro" id="IPR044068">
    <property type="entry name" value="CB"/>
</dbReference>
<keyword evidence="1 2" id="KW-0238">DNA-binding</keyword>
<accession>A0A9X1VAQ6</accession>
<dbReference type="Gene3D" id="1.10.150.130">
    <property type="match status" value="1"/>
</dbReference>
<dbReference type="RefSeq" id="WP_241715674.1">
    <property type="nucleotide sequence ID" value="NZ_JALBUF010000010.1"/>
</dbReference>